<accession>A0ACA9MM30</accession>
<sequence length="151" mass="17759">NNIAQEQGGKCLSTEYKNTNTPMHWHCIQGHECLEACKEIVYSKGGFASFNSIKHAKTWCPYCLNKHENLCREVITKILGPPSVICKPNFLKTPEYLRGLELDIYYPQYRFAIEIKRELCDENWFVLIEIWYYKDPHIIIPKYLKELGLID</sequence>
<reference evidence="1" key="1">
    <citation type="submission" date="2021-06" db="EMBL/GenBank/DDBJ databases">
        <authorList>
            <person name="Kallberg Y."/>
            <person name="Tangrot J."/>
            <person name="Rosling A."/>
        </authorList>
    </citation>
    <scope>NUCLEOTIDE SEQUENCE</scope>
    <source>
        <strain evidence="1">MA461A</strain>
    </source>
</reference>
<keyword evidence="2" id="KW-1185">Reference proteome</keyword>
<name>A0ACA9MM30_9GLOM</name>
<comment type="caution">
    <text evidence="1">The sequence shown here is derived from an EMBL/GenBank/DDBJ whole genome shotgun (WGS) entry which is preliminary data.</text>
</comment>
<protein>
    <submittedName>
        <fullName evidence="1">979_t:CDS:1</fullName>
    </submittedName>
</protein>
<feature type="non-terminal residue" evidence="1">
    <location>
        <position position="1"/>
    </location>
</feature>
<proteinExistence type="predicted"/>
<evidence type="ECO:0000313" key="1">
    <source>
        <dbReference type="EMBL" id="CAG8601186.1"/>
    </source>
</evidence>
<gene>
    <name evidence="1" type="ORF">RPERSI_LOCUS5926</name>
</gene>
<dbReference type="Proteomes" id="UP000789920">
    <property type="component" value="Unassembled WGS sequence"/>
</dbReference>
<dbReference type="EMBL" id="CAJVQC010009160">
    <property type="protein sequence ID" value="CAG8601186.1"/>
    <property type="molecule type" value="Genomic_DNA"/>
</dbReference>
<evidence type="ECO:0000313" key="2">
    <source>
        <dbReference type="Proteomes" id="UP000789920"/>
    </source>
</evidence>
<organism evidence="1 2">
    <name type="scientific">Racocetra persica</name>
    <dbReference type="NCBI Taxonomy" id="160502"/>
    <lineage>
        <taxon>Eukaryota</taxon>
        <taxon>Fungi</taxon>
        <taxon>Fungi incertae sedis</taxon>
        <taxon>Mucoromycota</taxon>
        <taxon>Glomeromycotina</taxon>
        <taxon>Glomeromycetes</taxon>
        <taxon>Diversisporales</taxon>
        <taxon>Gigasporaceae</taxon>
        <taxon>Racocetra</taxon>
    </lineage>
</organism>